<dbReference type="NCBIfam" id="TIGR00842">
    <property type="entry name" value="bcct"/>
    <property type="match status" value="1"/>
</dbReference>
<dbReference type="Pfam" id="PF02028">
    <property type="entry name" value="BCCT"/>
    <property type="match status" value="1"/>
</dbReference>
<proteinExistence type="inferred from homology"/>
<evidence type="ECO:0000313" key="9">
    <source>
        <dbReference type="EMBL" id="EIJ39772.1"/>
    </source>
</evidence>
<dbReference type="GO" id="GO:0022857">
    <property type="term" value="F:transmembrane transporter activity"/>
    <property type="evidence" value="ECO:0007669"/>
    <property type="project" value="InterPro"/>
</dbReference>
<comment type="similarity">
    <text evidence="2">Belongs to the BCCT transporter (TC 2.A.15) family.</text>
</comment>
<keyword evidence="4" id="KW-1003">Cell membrane</keyword>
<evidence type="ECO:0000256" key="2">
    <source>
        <dbReference type="ARBA" id="ARBA00005658"/>
    </source>
</evidence>
<feature type="transmembrane region" description="Helical" evidence="8">
    <location>
        <begin position="480"/>
        <end position="504"/>
    </location>
</feature>
<feature type="transmembrane region" description="Helical" evidence="8">
    <location>
        <begin position="261"/>
        <end position="282"/>
    </location>
</feature>
<feature type="transmembrane region" description="Helical" evidence="8">
    <location>
        <begin position="297"/>
        <end position="319"/>
    </location>
</feature>
<accession>I3C829</accession>
<feature type="transmembrane region" description="Helical" evidence="8">
    <location>
        <begin position="158"/>
        <end position="179"/>
    </location>
</feature>
<comment type="subcellular location">
    <subcellularLocation>
        <location evidence="1">Cell membrane</location>
        <topology evidence="1">Multi-pass membrane protein</topology>
    </subcellularLocation>
</comment>
<keyword evidence="5 8" id="KW-0812">Transmembrane</keyword>
<dbReference type="PANTHER" id="PTHR30047">
    <property type="entry name" value="HIGH-AFFINITY CHOLINE TRANSPORT PROTEIN-RELATED"/>
    <property type="match status" value="1"/>
</dbReference>
<keyword evidence="10" id="KW-1185">Reference proteome</keyword>
<feature type="transmembrane region" description="Helical" evidence="8">
    <location>
        <begin position="417"/>
        <end position="435"/>
    </location>
</feature>
<dbReference type="InterPro" id="IPR000060">
    <property type="entry name" value="BCCT_transptr"/>
</dbReference>
<evidence type="ECO:0000256" key="8">
    <source>
        <dbReference type="SAM" id="Phobius"/>
    </source>
</evidence>
<evidence type="ECO:0000256" key="1">
    <source>
        <dbReference type="ARBA" id="ARBA00004651"/>
    </source>
</evidence>
<feature type="transmembrane region" description="Helical" evidence="8">
    <location>
        <begin position="388"/>
        <end position="405"/>
    </location>
</feature>
<feature type="transmembrane region" description="Helical" evidence="8">
    <location>
        <begin position="331"/>
        <end position="349"/>
    </location>
</feature>
<dbReference type="RefSeq" id="WP_008613511.1">
    <property type="nucleotide sequence ID" value="NZ_JH651379.1"/>
</dbReference>
<evidence type="ECO:0000256" key="4">
    <source>
        <dbReference type="ARBA" id="ARBA00022475"/>
    </source>
</evidence>
<reference evidence="9 10" key="1">
    <citation type="submission" date="2012-02" db="EMBL/GenBank/DDBJ databases">
        <title>Improved High-Quality Draft genome of Joostella marina DSM 19592.</title>
        <authorList>
            <consortium name="US DOE Joint Genome Institute (JGI-PGF)"/>
            <person name="Lucas S."/>
            <person name="Copeland A."/>
            <person name="Lapidus A."/>
            <person name="Bruce D."/>
            <person name="Goodwin L."/>
            <person name="Pitluck S."/>
            <person name="Peters L."/>
            <person name="Chertkov O."/>
            <person name="Ovchinnikova G."/>
            <person name="Kyrpides N."/>
            <person name="Mavromatis K."/>
            <person name="Detter J.C."/>
            <person name="Han C."/>
            <person name="Land M."/>
            <person name="Hauser L."/>
            <person name="Markowitz V."/>
            <person name="Cheng J.-F."/>
            <person name="Hugenholtz P."/>
            <person name="Woyke T."/>
            <person name="Wu D."/>
            <person name="Tindall B."/>
            <person name="Brambilla E."/>
            <person name="Klenk H.-P."/>
            <person name="Eisen J.A."/>
        </authorList>
    </citation>
    <scope>NUCLEOTIDE SEQUENCE [LARGE SCALE GENOMIC DNA]</scope>
    <source>
        <strain evidence="9 10">DSM 19592</strain>
    </source>
</reference>
<gene>
    <name evidence="9" type="ORF">JoomaDRAFT_2811</name>
</gene>
<evidence type="ECO:0000256" key="5">
    <source>
        <dbReference type="ARBA" id="ARBA00022692"/>
    </source>
</evidence>
<dbReference type="AlphaFoldDB" id="I3C829"/>
<feature type="transmembrane region" description="Helical" evidence="8">
    <location>
        <begin position="78"/>
        <end position="97"/>
    </location>
</feature>
<evidence type="ECO:0000256" key="3">
    <source>
        <dbReference type="ARBA" id="ARBA00022448"/>
    </source>
</evidence>
<feature type="transmembrane region" description="Helical" evidence="8">
    <location>
        <begin position="541"/>
        <end position="562"/>
    </location>
</feature>
<dbReference type="GO" id="GO:0005886">
    <property type="term" value="C:plasma membrane"/>
    <property type="evidence" value="ECO:0007669"/>
    <property type="project" value="UniProtKB-SubCell"/>
</dbReference>
<organism evidence="9 10">
    <name type="scientific">Galbibacter orientalis DSM 19592</name>
    <dbReference type="NCBI Taxonomy" id="926559"/>
    <lineage>
        <taxon>Bacteria</taxon>
        <taxon>Pseudomonadati</taxon>
        <taxon>Bacteroidota</taxon>
        <taxon>Flavobacteriia</taxon>
        <taxon>Flavobacteriales</taxon>
        <taxon>Flavobacteriaceae</taxon>
        <taxon>Galbibacter</taxon>
    </lineage>
</organism>
<dbReference type="EMBL" id="JH651379">
    <property type="protein sequence ID" value="EIJ39772.1"/>
    <property type="molecule type" value="Genomic_DNA"/>
</dbReference>
<dbReference type="Proteomes" id="UP000004690">
    <property type="component" value="Unassembled WGS sequence"/>
</dbReference>
<dbReference type="OrthoDB" id="9775735at2"/>
<keyword evidence="6 8" id="KW-1133">Transmembrane helix</keyword>
<dbReference type="HOGENOM" id="CLU_010118_5_0_10"/>
<feature type="transmembrane region" description="Helical" evidence="8">
    <location>
        <begin position="516"/>
        <end position="535"/>
    </location>
</feature>
<protein>
    <submittedName>
        <fullName evidence="9">Choline/carnitine/betaine transport</fullName>
    </submittedName>
</protein>
<feature type="transmembrane region" description="Helical" evidence="8">
    <location>
        <begin position="210"/>
        <end position="230"/>
    </location>
</feature>
<keyword evidence="3" id="KW-0813">Transport</keyword>
<evidence type="ECO:0000256" key="6">
    <source>
        <dbReference type="ARBA" id="ARBA00022989"/>
    </source>
</evidence>
<evidence type="ECO:0000313" key="10">
    <source>
        <dbReference type="Proteomes" id="UP000004690"/>
    </source>
</evidence>
<dbReference type="eggNOG" id="COG1292">
    <property type="taxonomic scope" value="Bacteria"/>
</dbReference>
<name>I3C829_9FLAO</name>
<sequence length="573" mass="64044">MKEKETNEIVNPEVQLEIDSMVEEYEIELRKELDLSKANSYKEIEKKKRTFKARVIENELDDIRRDVKEIRDEEKSIIGINFWISLFVTVLVMIFAFSAGEDLADFAQWIAGFVTKYLNWFYVLVASGFLIFLLFLASGRFGSVVLGHPDERPEFSNFSWYSMLFSAGMGVGILFYGSAEPMSHFLNSPVDPSGSAAAATSAMTYSAFHWGLHAWGIYTVCAVGIAYYGFRKRKRYLVSSSILNFTSNKKIQTVVKSTTDLISILAVIFGVSTSLGVGVLQISKGLNHVFDMETSNFMGYAVIISIITLVFIVSSSTGLKKGIRILSNLNMIIAILLLLFVFIVGNTLFDLKVFVNSIGQYLQELPALSFRLNPYDANYENWMGDWTLSYFTWWIAWAPFVGIFIARISKGRTVRELIVGCLLVPAIFSLFWFSVFGGTAIHLEMIDKIPIGGAMLKEISVGTFLLFEQLPLSSVTSVTALFLLFTFLVTSADSATFVISMMTSEGDLDPTMKMKITWGIVLGVLSLVLLAGGGIKALQAATLIFAFPFSFVLIMIARSLYFRLSIQVKKKRS</sequence>
<dbReference type="PANTHER" id="PTHR30047:SF7">
    <property type="entry name" value="HIGH-AFFINITY CHOLINE TRANSPORT PROTEIN"/>
    <property type="match status" value="1"/>
</dbReference>
<keyword evidence="7 8" id="KW-0472">Membrane</keyword>
<feature type="transmembrane region" description="Helical" evidence="8">
    <location>
        <begin position="117"/>
        <end position="137"/>
    </location>
</feature>
<evidence type="ECO:0000256" key="7">
    <source>
        <dbReference type="ARBA" id="ARBA00023136"/>
    </source>
</evidence>